<feature type="transmembrane region" description="Helical" evidence="6">
    <location>
        <begin position="132"/>
        <end position="154"/>
    </location>
</feature>
<feature type="transmembrane region" description="Helical" evidence="6">
    <location>
        <begin position="174"/>
        <end position="197"/>
    </location>
</feature>
<dbReference type="Pfam" id="PF02133">
    <property type="entry name" value="Transp_cyt_pur"/>
    <property type="match status" value="1"/>
</dbReference>
<accession>A0A6G9AKD4</accession>
<dbReference type="InterPro" id="IPR001248">
    <property type="entry name" value="Pur-cyt_permease"/>
</dbReference>
<comment type="similarity">
    <text evidence="2">Belongs to the purine-cytosine permease (2.A.39) family.</text>
</comment>
<evidence type="ECO:0000313" key="7">
    <source>
        <dbReference type="EMBL" id="QIP12776.1"/>
    </source>
</evidence>
<proteinExistence type="inferred from homology"/>
<keyword evidence="8" id="KW-1185">Reference proteome</keyword>
<dbReference type="InterPro" id="IPR045225">
    <property type="entry name" value="Uracil/uridine/allantoin_perm"/>
</dbReference>
<feature type="transmembrane region" description="Helical" evidence="6">
    <location>
        <begin position="286"/>
        <end position="310"/>
    </location>
</feature>
<dbReference type="GO" id="GO:0015205">
    <property type="term" value="F:nucleobase transmembrane transporter activity"/>
    <property type="evidence" value="ECO:0007669"/>
    <property type="project" value="TreeGrafter"/>
</dbReference>
<evidence type="ECO:0000256" key="5">
    <source>
        <dbReference type="ARBA" id="ARBA00023136"/>
    </source>
</evidence>
<gene>
    <name evidence="7" type="ORF">G8759_09125</name>
</gene>
<sequence>MPELTQYQKTRNSKSEIMQLATEANVDESSALYSEDLAPIPMSKRTWTTWNYAALWISMSLCIPTYMMASSLIQGGMNWWQAIFTIFLGNTIVLIPMVLNGHAGAQYGIPFPVLVRSSFGTSGANIPAMLRAIVACGWFGIQTWIGGFSIYQMLRLWIPSLETLPQVFPVSFGLQTGPAICFFLFWMLNMYVVYLGVESIRKLLVFKAFFLPVAALALLWWAISAGNGLGPILKQPAKFATSAEFFAFFFPALTGMVGFWATLSLNIPDFTRYATSQQAQVRGQIIGLPPAMTLFSFIGVVVTSATTIIYGTTIWDPLVLAGKFDSKLLVSIAMIAVAISTLATNIAANIVSPANDFANLAPSKIDFRKGGYITGIIGILIFPWKLIADPTGFIFTWLVGYSSLLGPVGGIMIADYFFLRKQQLVLTDLYSESGIYRFKNGFNPAAIIALLAGILPNIPGFLTTIQVIPADSVPGWISHLYNYAWFVGFLVSGIVYLGLMRNVPMRIEQQQKPEKLTFL</sequence>
<dbReference type="AlphaFoldDB" id="A0A6G9AKD4"/>
<keyword evidence="4 6" id="KW-1133">Transmembrane helix</keyword>
<dbReference type="NCBIfam" id="TIGR00800">
    <property type="entry name" value="ncs1"/>
    <property type="match status" value="1"/>
</dbReference>
<dbReference type="InterPro" id="IPR012681">
    <property type="entry name" value="NCS1"/>
</dbReference>
<feature type="transmembrane region" description="Helical" evidence="6">
    <location>
        <begin position="204"/>
        <end position="223"/>
    </location>
</feature>
<evidence type="ECO:0000256" key="2">
    <source>
        <dbReference type="ARBA" id="ARBA00008974"/>
    </source>
</evidence>
<keyword evidence="3 6" id="KW-0812">Transmembrane</keyword>
<dbReference type="Gene3D" id="1.10.4160.10">
    <property type="entry name" value="Hydantoin permease"/>
    <property type="match status" value="1"/>
</dbReference>
<organism evidence="7 8">
    <name type="scientific">Spirosoma aureum</name>
    <dbReference type="NCBI Taxonomy" id="2692134"/>
    <lineage>
        <taxon>Bacteria</taxon>
        <taxon>Pseudomonadati</taxon>
        <taxon>Bacteroidota</taxon>
        <taxon>Cytophagia</taxon>
        <taxon>Cytophagales</taxon>
        <taxon>Cytophagaceae</taxon>
        <taxon>Spirosoma</taxon>
    </lineage>
</organism>
<evidence type="ECO:0000313" key="8">
    <source>
        <dbReference type="Proteomes" id="UP000501802"/>
    </source>
</evidence>
<evidence type="ECO:0000256" key="6">
    <source>
        <dbReference type="SAM" id="Phobius"/>
    </source>
</evidence>
<feature type="transmembrane region" description="Helical" evidence="6">
    <location>
        <begin position="394"/>
        <end position="419"/>
    </location>
</feature>
<feature type="transmembrane region" description="Helical" evidence="6">
    <location>
        <begin position="480"/>
        <end position="499"/>
    </location>
</feature>
<dbReference type="EMBL" id="CP050063">
    <property type="protein sequence ID" value="QIP12776.1"/>
    <property type="molecule type" value="Genomic_DNA"/>
</dbReference>
<dbReference type="PANTHER" id="PTHR30618:SF0">
    <property type="entry name" value="PURINE-URACIL PERMEASE NCS1"/>
    <property type="match status" value="1"/>
</dbReference>
<dbReference type="PANTHER" id="PTHR30618">
    <property type="entry name" value="NCS1 FAMILY PURINE/PYRIMIDINE TRANSPORTER"/>
    <property type="match status" value="1"/>
</dbReference>
<feature type="transmembrane region" description="Helical" evidence="6">
    <location>
        <begin position="52"/>
        <end position="73"/>
    </location>
</feature>
<feature type="transmembrane region" description="Helical" evidence="6">
    <location>
        <begin position="243"/>
        <end position="265"/>
    </location>
</feature>
<comment type="subcellular location">
    <subcellularLocation>
        <location evidence="1">Membrane</location>
        <topology evidence="1">Multi-pass membrane protein</topology>
    </subcellularLocation>
</comment>
<feature type="transmembrane region" description="Helical" evidence="6">
    <location>
        <begin position="445"/>
        <end position="468"/>
    </location>
</feature>
<feature type="transmembrane region" description="Helical" evidence="6">
    <location>
        <begin position="371"/>
        <end position="388"/>
    </location>
</feature>
<dbReference type="Proteomes" id="UP000501802">
    <property type="component" value="Chromosome"/>
</dbReference>
<protein>
    <submittedName>
        <fullName evidence="7">NCS1 family nucleobase:cation symporter-1</fullName>
    </submittedName>
</protein>
<name>A0A6G9AKD4_9BACT</name>
<dbReference type="KEGG" id="spib:G8759_09125"/>
<dbReference type="FunFam" id="1.10.4160.10:FF:000001">
    <property type="entry name" value="Uracil permease, putative"/>
    <property type="match status" value="1"/>
</dbReference>
<dbReference type="CDD" id="cd11485">
    <property type="entry name" value="SLC-NCS1sbd_YbbW-like"/>
    <property type="match status" value="1"/>
</dbReference>
<reference evidence="7 8" key="1">
    <citation type="submission" date="2020-03" db="EMBL/GenBank/DDBJ databases">
        <authorList>
            <person name="Kim M.K."/>
        </authorList>
    </citation>
    <scope>NUCLEOTIDE SEQUENCE [LARGE SCALE GENOMIC DNA]</scope>
    <source>
        <strain evidence="7 8">BT328</strain>
    </source>
</reference>
<evidence type="ECO:0000256" key="3">
    <source>
        <dbReference type="ARBA" id="ARBA00022692"/>
    </source>
</evidence>
<evidence type="ECO:0000256" key="4">
    <source>
        <dbReference type="ARBA" id="ARBA00022989"/>
    </source>
</evidence>
<feature type="transmembrane region" description="Helical" evidence="6">
    <location>
        <begin position="330"/>
        <end position="351"/>
    </location>
</feature>
<dbReference type="GO" id="GO:0005886">
    <property type="term" value="C:plasma membrane"/>
    <property type="evidence" value="ECO:0007669"/>
    <property type="project" value="TreeGrafter"/>
</dbReference>
<feature type="transmembrane region" description="Helical" evidence="6">
    <location>
        <begin position="79"/>
        <end position="99"/>
    </location>
</feature>
<keyword evidence="5 6" id="KW-0472">Membrane</keyword>
<evidence type="ECO:0000256" key="1">
    <source>
        <dbReference type="ARBA" id="ARBA00004141"/>
    </source>
</evidence>